<evidence type="ECO:0008006" key="3">
    <source>
        <dbReference type="Google" id="ProtNLM"/>
    </source>
</evidence>
<name>A0A016WJL9_9BILA</name>
<reference evidence="2" key="1">
    <citation type="journal article" date="2015" name="Nat. Genet.">
        <title>The genome and transcriptome of the zoonotic hookworm Ancylostoma ceylanicum identify infection-specific gene families.</title>
        <authorList>
            <person name="Schwarz E.M."/>
            <person name="Hu Y."/>
            <person name="Antoshechkin I."/>
            <person name="Miller M.M."/>
            <person name="Sternberg P.W."/>
            <person name="Aroian R.V."/>
        </authorList>
    </citation>
    <scope>NUCLEOTIDE SEQUENCE</scope>
    <source>
        <strain evidence="2">HY135</strain>
    </source>
</reference>
<dbReference type="SUPFAM" id="SSF57850">
    <property type="entry name" value="RING/U-box"/>
    <property type="match status" value="1"/>
</dbReference>
<dbReference type="EMBL" id="JARK01000238">
    <property type="protein sequence ID" value="EYC39845.1"/>
    <property type="molecule type" value="Genomic_DNA"/>
</dbReference>
<accession>A0A016WJL9</accession>
<sequence>MSLCDLEEYFHDYYKLVNKGSLVRSGQRRRFDNYPGKKVSDRAVVAKIIYDPQNTLSKRAHKRLQVDCSDGFCTNVPYSLNKRGRWKTASAASLLRSYSSSGPEFCVINREVTPFTFDDYAHSNTVTHMHVLNGETVATIASAGRKKAMRYYTKQLRECRGIDGEEVEPARIHFNIVTPPRISRLNTRTFRKANRTLAKRNKYELAHCDPEVFPDVNFSTDDGMGPNSNDSCLTSRKFTLGDFITSKHPSTSSHGVKNVSTGSGVNSSFEIIAIKPAAMTDISQATNSPHIFEIIDVRLNRLDSFDLKKEIILLLPGYCTAQWFNPERVSIASKRSVVPMFVLFFEIWENLGILRIRVNVSAQYSPDYDKQALVKLLKTKKNFPSLFADLISFIFSLEPSASPQKDFLRYSKCKEGFMRSVNSERMAAKTFKACEHDQLDFLRSYYTGDDFEIVSIDNAKCSRCSSPYNSDLFPARDGMICRQCIAAVVIRQLRLNHLPIEIPVITSNETSPIDLLYAVLPLPVMSLFLKVSYSYYYSLLHPDSSLVQCPQCSASLVVTDRSEFNCCMCSSCGCCWCYLCDWEPHWPLTCDEFKKWSEKWDIQWNDEPLWINLVEPIRTSQSVSLPDPIDKFNLDKGERLLRIQCQCGTTFHAPENTAHWTTCSNTKCQGLYDKNGLLRYSCNLFWPFPPRHRKTLHHPDDEFFKYVSCGAIPFLPTQLSVRTYVFQGDRVQPEYLEQKKLINKEYANMCVDARKLRFGEQRRSIRRFSEVRKSLWITVDKRREFADAVVRKFSCEQHRVIDLRQTALFLVENCTAWLYLHRSEEGIHFVKKTVLLLFQQFLLFEDQILNSRVGHKEYVEDLEKCVSNVIDLFRRYTVQNDH</sequence>
<dbReference type="Proteomes" id="UP000024635">
    <property type="component" value="Unassembled WGS sequence"/>
</dbReference>
<evidence type="ECO:0000313" key="1">
    <source>
        <dbReference type="EMBL" id="EYC39845.1"/>
    </source>
</evidence>
<evidence type="ECO:0000313" key="2">
    <source>
        <dbReference type="Proteomes" id="UP000024635"/>
    </source>
</evidence>
<dbReference type="PANTHER" id="PTHR31063">
    <property type="entry name" value="PROTEIN CBG08668"/>
    <property type="match status" value="1"/>
</dbReference>
<protein>
    <recommendedName>
        <fullName evidence="3">IBR domain-containing protein</fullName>
    </recommendedName>
</protein>
<proteinExistence type="predicted"/>
<dbReference type="OrthoDB" id="5787359at2759"/>
<keyword evidence="2" id="KW-1185">Reference proteome</keyword>
<gene>
    <name evidence="1" type="primary">Acey_s0638.g965</name>
    <name evidence="1" type="ORF">Y032_0638g965</name>
</gene>
<dbReference type="PANTHER" id="PTHR31063:SF4">
    <property type="entry name" value="IBR DOMAIN-CONTAINING PROTEIN"/>
    <property type="match status" value="1"/>
</dbReference>
<comment type="caution">
    <text evidence="1">The sequence shown here is derived from an EMBL/GenBank/DDBJ whole genome shotgun (WGS) entry which is preliminary data.</text>
</comment>
<dbReference type="AlphaFoldDB" id="A0A016WJL9"/>
<organism evidence="1 2">
    <name type="scientific">Ancylostoma ceylanicum</name>
    <dbReference type="NCBI Taxonomy" id="53326"/>
    <lineage>
        <taxon>Eukaryota</taxon>
        <taxon>Metazoa</taxon>
        <taxon>Ecdysozoa</taxon>
        <taxon>Nematoda</taxon>
        <taxon>Chromadorea</taxon>
        <taxon>Rhabditida</taxon>
        <taxon>Rhabditina</taxon>
        <taxon>Rhabditomorpha</taxon>
        <taxon>Strongyloidea</taxon>
        <taxon>Ancylostomatidae</taxon>
        <taxon>Ancylostomatinae</taxon>
        <taxon>Ancylostoma</taxon>
    </lineage>
</organism>